<evidence type="ECO:0000256" key="4">
    <source>
        <dbReference type="ARBA" id="ARBA00023242"/>
    </source>
</evidence>
<feature type="domain" description="SKP1 component POZ" evidence="5">
    <location>
        <begin position="18"/>
        <end position="81"/>
    </location>
</feature>
<evidence type="ECO:0000313" key="6">
    <source>
        <dbReference type="EMBL" id="UYV69714.1"/>
    </source>
</evidence>
<accession>A0ABY6KMH5</accession>
<dbReference type="SUPFAM" id="SSF54695">
    <property type="entry name" value="POZ domain"/>
    <property type="match status" value="1"/>
</dbReference>
<dbReference type="EMBL" id="CP092869">
    <property type="protein sequence ID" value="UYV69714.1"/>
    <property type="molecule type" value="Genomic_DNA"/>
</dbReference>
<evidence type="ECO:0000313" key="7">
    <source>
        <dbReference type="Proteomes" id="UP001235939"/>
    </source>
</evidence>
<evidence type="ECO:0000256" key="2">
    <source>
        <dbReference type="ARBA" id="ARBA00009993"/>
    </source>
</evidence>
<comment type="similarity">
    <text evidence="2">Belongs to the SKP1 family.</text>
</comment>
<reference evidence="6 7" key="1">
    <citation type="submission" date="2022-01" db="EMBL/GenBank/DDBJ databases">
        <title>A chromosomal length assembly of Cordylochernes scorpioides.</title>
        <authorList>
            <person name="Zeh D."/>
            <person name="Zeh J."/>
        </authorList>
    </citation>
    <scope>NUCLEOTIDE SEQUENCE [LARGE SCALE GENOMIC DNA]</scope>
    <source>
        <strain evidence="6">IN4F17</strain>
        <tissue evidence="6">Whole Body</tissue>
    </source>
</reference>
<dbReference type="InterPro" id="IPR011333">
    <property type="entry name" value="SKP1/BTB/POZ_sf"/>
</dbReference>
<gene>
    <name evidence="6" type="ORF">LAZ67_7000394</name>
</gene>
<evidence type="ECO:0000259" key="5">
    <source>
        <dbReference type="Pfam" id="PF03931"/>
    </source>
</evidence>
<dbReference type="InterPro" id="IPR039948">
    <property type="entry name" value="ELC1"/>
</dbReference>
<dbReference type="Proteomes" id="UP001235939">
    <property type="component" value="Chromosome 07"/>
</dbReference>
<evidence type="ECO:0000256" key="1">
    <source>
        <dbReference type="ARBA" id="ARBA00004123"/>
    </source>
</evidence>
<keyword evidence="7" id="KW-1185">Reference proteome</keyword>
<dbReference type="InterPro" id="IPR001232">
    <property type="entry name" value="SKP1-like"/>
</dbReference>
<dbReference type="Gene3D" id="3.30.710.10">
    <property type="entry name" value="Potassium Channel Kv1.1, Chain A"/>
    <property type="match status" value="1"/>
</dbReference>
<proteinExistence type="inferred from homology"/>
<dbReference type="InterPro" id="IPR016073">
    <property type="entry name" value="Skp1_comp_POZ"/>
</dbReference>
<organism evidence="6 7">
    <name type="scientific">Cordylochernes scorpioides</name>
    <dbReference type="NCBI Taxonomy" id="51811"/>
    <lineage>
        <taxon>Eukaryota</taxon>
        <taxon>Metazoa</taxon>
        <taxon>Ecdysozoa</taxon>
        <taxon>Arthropoda</taxon>
        <taxon>Chelicerata</taxon>
        <taxon>Arachnida</taxon>
        <taxon>Pseudoscorpiones</taxon>
        <taxon>Cheliferoidea</taxon>
        <taxon>Chernetidae</taxon>
        <taxon>Cordylochernes</taxon>
    </lineage>
</organism>
<evidence type="ECO:0000256" key="3">
    <source>
        <dbReference type="ARBA" id="ARBA00021347"/>
    </source>
</evidence>
<dbReference type="Pfam" id="PF03931">
    <property type="entry name" value="Skp1_POZ"/>
    <property type="match status" value="1"/>
</dbReference>
<name>A0ABY6KMH5_9ARAC</name>
<dbReference type="CDD" id="cd18321">
    <property type="entry name" value="BTB_POZ_EloC"/>
    <property type="match status" value="1"/>
</dbReference>
<comment type="subcellular location">
    <subcellularLocation>
        <location evidence="1">Nucleus</location>
    </subcellularLocation>
</comment>
<dbReference type="SMART" id="SM00512">
    <property type="entry name" value="Skp1"/>
    <property type="match status" value="1"/>
</dbReference>
<sequence>MVESESFYGGCDGPEAPYIKLVSSDGHEFVVRRDNALISSTLKAMFSGPQPIAPKETNEVIFRDISSHVLQKVCQYFYYKKQYSNSSSEIPEFAIPPEISLDLLLAANFLDC</sequence>
<dbReference type="PANTHER" id="PTHR20648">
    <property type="entry name" value="ELONGIN-C"/>
    <property type="match status" value="1"/>
</dbReference>
<protein>
    <recommendedName>
        <fullName evidence="3">Elongin-C</fullName>
    </recommendedName>
</protein>
<keyword evidence="4" id="KW-0539">Nucleus</keyword>